<dbReference type="STRING" id="1619234.SAMN05421730_101416"/>
<keyword evidence="6" id="KW-0282">Flagellum</keyword>
<dbReference type="AlphaFoldDB" id="A0A1D3TUP8"/>
<comment type="subunit">
    <text evidence="5">Interacts with translational regulator CsrA and flagellin(s).</text>
</comment>
<dbReference type="GO" id="GO:0044780">
    <property type="term" value="P:bacterial-type flagellum assembly"/>
    <property type="evidence" value="ECO:0007669"/>
    <property type="project" value="UniProtKB-UniRule"/>
</dbReference>
<evidence type="ECO:0000256" key="2">
    <source>
        <dbReference type="ARBA" id="ARBA00022795"/>
    </source>
</evidence>
<comment type="similarity">
    <text evidence="5">Belongs to the FliW family.</text>
</comment>
<dbReference type="GO" id="GO:0006417">
    <property type="term" value="P:regulation of translation"/>
    <property type="evidence" value="ECO:0007669"/>
    <property type="project" value="UniProtKB-KW"/>
</dbReference>
<keyword evidence="2 5" id="KW-1005">Bacterial flagellum biogenesis</keyword>
<dbReference type="Proteomes" id="UP000199315">
    <property type="component" value="Unassembled WGS sequence"/>
</dbReference>
<evidence type="ECO:0000256" key="1">
    <source>
        <dbReference type="ARBA" id="ARBA00022490"/>
    </source>
</evidence>
<keyword evidence="4 5" id="KW-0143">Chaperone</keyword>
<keyword evidence="6" id="KW-0969">Cilium</keyword>
<dbReference type="EMBL" id="FMKA01000014">
    <property type="protein sequence ID" value="SCP97813.1"/>
    <property type="molecule type" value="Genomic_DNA"/>
</dbReference>
<evidence type="ECO:0000256" key="5">
    <source>
        <dbReference type="HAMAP-Rule" id="MF_01185"/>
    </source>
</evidence>
<accession>A0A1D3TUP8</accession>
<keyword evidence="7" id="KW-1185">Reference proteome</keyword>
<dbReference type="PANTHER" id="PTHR39190:SF1">
    <property type="entry name" value="FLAGELLAR ASSEMBLY FACTOR FLIW"/>
    <property type="match status" value="1"/>
</dbReference>
<organism evidence="6 7">
    <name type="scientific">Anaerobium acetethylicum</name>
    <dbReference type="NCBI Taxonomy" id="1619234"/>
    <lineage>
        <taxon>Bacteria</taxon>
        <taxon>Bacillati</taxon>
        <taxon>Bacillota</taxon>
        <taxon>Clostridia</taxon>
        <taxon>Lachnospirales</taxon>
        <taxon>Lachnospiraceae</taxon>
        <taxon>Anaerobium</taxon>
    </lineage>
</organism>
<keyword evidence="1 5" id="KW-0963">Cytoplasm</keyword>
<evidence type="ECO:0000256" key="3">
    <source>
        <dbReference type="ARBA" id="ARBA00022845"/>
    </source>
</evidence>
<proteinExistence type="inferred from homology"/>
<dbReference type="Gene3D" id="2.30.290.10">
    <property type="entry name" value="BH3618-like"/>
    <property type="match status" value="1"/>
</dbReference>
<keyword evidence="3 5" id="KW-0810">Translation regulation</keyword>
<dbReference type="SUPFAM" id="SSF141457">
    <property type="entry name" value="BH3618-like"/>
    <property type="match status" value="1"/>
</dbReference>
<protein>
    <recommendedName>
        <fullName evidence="5">Flagellar assembly factor FliW</fullName>
    </recommendedName>
</protein>
<dbReference type="HAMAP" id="MF_01185">
    <property type="entry name" value="FliW"/>
    <property type="match status" value="1"/>
</dbReference>
<evidence type="ECO:0000313" key="6">
    <source>
        <dbReference type="EMBL" id="SCP97813.1"/>
    </source>
</evidence>
<dbReference type="OrthoDB" id="9801235at2"/>
<keyword evidence="6" id="KW-0966">Cell projection</keyword>
<gene>
    <name evidence="5" type="primary">fliW</name>
    <name evidence="6" type="ORF">SAMN05421730_101416</name>
</gene>
<name>A0A1D3TUP8_9FIRM</name>
<comment type="function">
    <text evidence="5">Acts as an anti-CsrA protein, binds CsrA and prevents it from repressing translation of its target genes, one of which is flagellin. Binds to flagellin and participates in the assembly of the flagellum.</text>
</comment>
<reference evidence="6 7" key="1">
    <citation type="submission" date="2016-09" db="EMBL/GenBank/DDBJ databases">
        <authorList>
            <person name="Capua I."/>
            <person name="De Benedictis P."/>
            <person name="Joannis T."/>
            <person name="Lombin L.H."/>
            <person name="Cattoli G."/>
        </authorList>
    </citation>
    <scope>NUCLEOTIDE SEQUENCE [LARGE SCALE GENOMIC DNA]</scope>
    <source>
        <strain evidence="6 7">GluBS11</strain>
    </source>
</reference>
<dbReference type="InterPro" id="IPR003775">
    <property type="entry name" value="Flagellar_assembly_factor_FliW"/>
</dbReference>
<evidence type="ECO:0000313" key="7">
    <source>
        <dbReference type="Proteomes" id="UP000199315"/>
    </source>
</evidence>
<dbReference type="PANTHER" id="PTHR39190">
    <property type="entry name" value="FLAGELLAR ASSEMBLY FACTOR FLIW"/>
    <property type="match status" value="1"/>
</dbReference>
<dbReference type="GO" id="GO:0005737">
    <property type="term" value="C:cytoplasm"/>
    <property type="evidence" value="ECO:0007669"/>
    <property type="project" value="UniProtKB-SubCell"/>
</dbReference>
<evidence type="ECO:0000256" key="4">
    <source>
        <dbReference type="ARBA" id="ARBA00023186"/>
    </source>
</evidence>
<sequence>MRIMTKAFGEAEIDDSKKLHFENGIIGFPDMKDYVLLFDSEGEDEGKRASVMWLQSTEEPMLALPVMDPLLVSDCYQPFFDAAVLSSLGETREDLMVLCALTVPSKIENMTMNQKAPILINPATNKACQIILENPELQIKYPVYEILKRRQEKASA</sequence>
<comment type="subcellular location">
    <subcellularLocation>
        <location evidence="5">Cytoplasm</location>
    </subcellularLocation>
</comment>
<dbReference type="RefSeq" id="WP_091234310.1">
    <property type="nucleotide sequence ID" value="NZ_FMKA01000014.1"/>
</dbReference>
<dbReference type="InterPro" id="IPR024046">
    <property type="entry name" value="Flagellar_assmbl_FliW_dom_sf"/>
</dbReference>
<dbReference type="Pfam" id="PF02623">
    <property type="entry name" value="FliW"/>
    <property type="match status" value="1"/>
</dbReference>